<dbReference type="Proteomes" id="UP000799440">
    <property type="component" value="Unassembled WGS sequence"/>
</dbReference>
<dbReference type="AlphaFoldDB" id="A0A6A6UZ35"/>
<name>A0A6A6UZ35_9PLEO</name>
<proteinExistence type="predicted"/>
<gene>
    <name evidence="1" type="ORF">M011DRAFT_529418</name>
</gene>
<evidence type="ECO:0000313" key="2">
    <source>
        <dbReference type="Proteomes" id="UP000799440"/>
    </source>
</evidence>
<keyword evidence="2" id="KW-1185">Reference proteome</keyword>
<reference evidence="1" key="1">
    <citation type="journal article" date="2020" name="Stud. Mycol.">
        <title>101 Dothideomycetes genomes: a test case for predicting lifestyles and emergence of pathogens.</title>
        <authorList>
            <person name="Haridas S."/>
            <person name="Albert R."/>
            <person name="Binder M."/>
            <person name="Bloem J."/>
            <person name="Labutti K."/>
            <person name="Salamov A."/>
            <person name="Andreopoulos B."/>
            <person name="Baker S."/>
            <person name="Barry K."/>
            <person name="Bills G."/>
            <person name="Bluhm B."/>
            <person name="Cannon C."/>
            <person name="Castanera R."/>
            <person name="Culley D."/>
            <person name="Daum C."/>
            <person name="Ezra D."/>
            <person name="Gonzalez J."/>
            <person name="Henrissat B."/>
            <person name="Kuo A."/>
            <person name="Liang C."/>
            <person name="Lipzen A."/>
            <person name="Lutzoni F."/>
            <person name="Magnuson J."/>
            <person name="Mondo S."/>
            <person name="Nolan M."/>
            <person name="Ohm R."/>
            <person name="Pangilinan J."/>
            <person name="Park H.-J."/>
            <person name="Ramirez L."/>
            <person name="Alfaro M."/>
            <person name="Sun H."/>
            <person name="Tritt A."/>
            <person name="Yoshinaga Y."/>
            <person name="Zwiers L.-H."/>
            <person name="Turgeon B."/>
            <person name="Goodwin S."/>
            <person name="Spatafora J."/>
            <person name="Crous P."/>
            <person name="Grigoriev I."/>
        </authorList>
    </citation>
    <scope>NUCLEOTIDE SEQUENCE</scope>
    <source>
        <strain evidence="1">CBS 119925</strain>
    </source>
</reference>
<feature type="non-terminal residue" evidence="1">
    <location>
        <position position="110"/>
    </location>
</feature>
<sequence length="110" mass="12507">MAEQQPQALLSARTWGLPGLLHFWDQLSVTHTLVHDICYDIYMHEQGNAHAKQGRPFAHLWQTICALYFPQRSTYRTGPVWLMSANRGPATDPEKHQDNVAIVKLTPSAQ</sequence>
<accession>A0A6A6UZ35</accession>
<organism evidence="1 2">
    <name type="scientific">Sporormia fimetaria CBS 119925</name>
    <dbReference type="NCBI Taxonomy" id="1340428"/>
    <lineage>
        <taxon>Eukaryota</taxon>
        <taxon>Fungi</taxon>
        <taxon>Dikarya</taxon>
        <taxon>Ascomycota</taxon>
        <taxon>Pezizomycotina</taxon>
        <taxon>Dothideomycetes</taxon>
        <taxon>Pleosporomycetidae</taxon>
        <taxon>Pleosporales</taxon>
        <taxon>Sporormiaceae</taxon>
        <taxon>Sporormia</taxon>
    </lineage>
</organism>
<evidence type="ECO:0000313" key="1">
    <source>
        <dbReference type="EMBL" id="KAF2742999.1"/>
    </source>
</evidence>
<dbReference type="EMBL" id="MU006601">
    <property type="protein sequence ID" value="KAF2742999.1"/>
    <property type="molecule type" value="Genomic_DNA"/>
</dbReference>
<protein>
    <submittedName>
        <fullName evidence="1">Uncharacterized protein</fullName>
    </submittedName>
</protein>